<evidence type="ECO:0000259" key="3">
    <source>
        <dbReference type="Pfam" id="PF25053"/>
    </source>
</evidence>
<protein>
    <recommendedName>
        <fullName evidence="6">NACHT domain-containing protein</fullName>
    </recommendedName>
</protein>
<dbReference type="InterPro" id="IPR027417">
    <property type="entry name" value="P-loop_NTPase"/>
</dbReference>
<evidence type="ECO:0000313" key="4">
    <source>
        <dbReference type="EMBL" id="KAK3354070.1"/>
    </source>
</evidence>
<organism evidence="4 5">
    <name type="scientific">Lasiosphaeria hispida</name>
    <dbReference type="NCBI Taxonomy" id="260671"/>
    <lineage>
        <taxon>Eukaryota</taxon>
        <taxon>Fungi</taxon>
        <taxon>Dikarya</taxon>
        <taxon>Ascomycota</taxon>
        <taxon>Pezizomycotina</taxon>
        <taxon>Sordariomycetes</taxon>
        <taxon>Sordariomycetidae</taxon>
        <taxon>Sordariales</taxon>
        <taxon>Lasiosphaeriaceae</taxon>
        <taxon>Lasiosphaeria</taxon>
    </lineage>
</organism>
<dbReference type="Pfam" id="PF24883">
    <property type="entry name" value="NPHP3_N"/>
    <property type="match status" value="1"/>
</dbReference>
<evidence type="ECO:0000313" key="5">
    <source>
        <dbReference type="Proteomes" id="UP001275084"/>
    </source>
</evidence>
<dbReference type="EMBL" id="JAUIQD010000004">
    <property type="protein sequence ID" value="KAK3354070.1"/>
    <property type="molecule type" value="Genomic_DNA"/>
</dbReference>
<dbReference type="PANTHER" id="PTHR10039">
    <property type="entry name" value="AMELOGENIN"/>
    <property type="match status" value="1"/>
</dbReference>
<gene>
    <name evidence="4" type="ORF">B0T25DRAFT_225232</name>
</gene>
<dbReference type="InterPro" id="IPR056884">
    <property type="entry name" value="NPHP3-like_N"/>
</dbReference>
<dbReference type="InterPro" id="IPR056693">
    <property type="entry name" value="DUF7791"/>
</dbReference>
<evidence type="ECO:0000259" key="2">
    <source>
        <dbReference type="Pfam" id="PF24883"/>
    </source>
</evidence>
<keyword evidence="5" id="KW-1185">Reference proteome</keyword>
<dbReference type="Proteomes" id="UP001275084">
    <property type="component" value="Unassembled WGS sequence"/>
</dbReference>
<feature type="domain" description="DUF7791" evidence="3">
    <location>
        <begin position="557"/>
        <end position="675"/>
    </location>
</feature>
<keyword evidence="1" id="KW-0677">Repeat</keyword>
<name>A0AAJ0MF14_9PEZI</name>
<evidence type="ECO:0000256" key="1">
    <source>
        <dbReference type="ARBA" id="ARBA00022737"/>
    </source>
</evidence>
<dbReference type="Pfam" id="PF25053">
    <property type="entry name" value="DUF7791"/>
    <property type="match status" value="1"/>
</dbReference>
<accession>A0AAJ0MF14</accession>
<evidence type="ECO:0008006" key="6">
    <source>
        <dbReference type="Google" id="ProtNLM"/>
    </source>
</evidence>
<dbReference type="Gene3D" id="3.40.50.300">
    <property type="entry name" value="P-loop containing nucleotide triphosphate hydrolases"/>
    <property type="match status" value="1"/>
</dbReference>
<dbReference type="AlphaFoldDB" id="A0AAJ0MF14"/>
<sequence>MDPLSALSIAAAVVQFADFGFRLVKSAHELYKSPSGQKSEYVELSIVSHDLSHLADAVGAKLGDNEGPAGEVFFRLSRECASTNDELQEMLGKLKARGSTKIALAADSWRVTLRQVATAGDIERLANRLSQIRQQMNVALLYLLLDEAWKHGVELRQFAKQQTDMIATLDRIDSTTKQFSTDIIGLIDKWPVNNQLETNEMVRYVLSDKWKASEYAKRTLLDENQDGDKLDKMCQGLYFESISHREASIPKRHAATFEWIFHGPRTSEDGHPLWSGFPQWLRGDSPDIYWITGKPGAGKSTLVKFIAQDPRFEALLRRWAAGSQLLVARFFSWTSGANRLQKSHEGLFRTLLLEAIQQRAQLVVDIFPARWFLLQSFNGNVNLPALTMDELRAGFQNLLSATGEKVKLALLIDGLDEFDEDHRQLVQLLHDTNGAVGVKICASSRPWNIFKDAYSKNPMLQLENLTREDIKSFVQEQLELSPGYHDFAATSPLAARKIITDIVDKSQGVFLWVSVISGLLEAGFQEGTGISDLQAAVDKLPSEVADLFRYIWNRTGKRFRAEASRFFQVMKACQEQKTDLYALALWFGDKEIPVDLNAAEVTSTYLTGIIKSLERKLMSRTGGLLELVSIHDDHTKEPERVRVDFMHRTANDWVCDNWASITSATDPDFDPCFWIVKGEALSVVLTTAPNPDNVRGLIDWPGMFDIASLIPDDHPDRRTLVIALGRLDNHIDSHMAKFPGSSDIYWASQLNLVSTRHGKYALPDLPHKIGLEMLSCTDLLELAARVLISPYLKQRAREDPDLFPTSGRYQGTVNNVIFGEIWFYNPVARLDVLDFLTQEKYRPWLDGLNMAKAKAEYAKLIVCGTYSTHHPIIAYFTQVIRMLEFRIPRAGSQDGQSGAGVDGSINPSKAIVASDLQDPKPRSKWRREFRVSFGKIFGRKQS</sequence>
<feature type="domain" description="Nephrocystin 3-like N-terminal" evidence="2">
    <location>
        <begin position="277"/>
        <end position="445"/>
    </location>
</feature>
<dbReference type="SUPFAM" id="SSF52540">
    <property type="entry name" value="P-loop containing nucleoside triphosphate hydrolases"/>
    <property type="match status" value="1"/>
</dbReference>
<proteinExistence type="predicted"/>
<reference evidence="4" key="1">
    <citation type="journal article" date="2023" name="Mol. Phylogenet. Evol.">
        <title>Genome-scale phylogeny and comparative genomics of the fungal order Sordariales.</title>
        <authorList>
            <person name="Hensen N."/>
            <person name="Bonometti L."/>
            <person name="Westerberg I."/>
            <person name="Brannstrom I.O."/>
            <person name="Guillou S."/>
            <person name="Cros-Aarteil S."/>
            <person name="Calhoun S."/>
            <person name="Haridas S."/>
            <person name="Kuo A."/>
            <person name="Mondo S."/>
            <person name="Pangilinan J."/>
            <person name="Riley R."/>
            <person name="LaButti K."/>
            <person name="Andreopoulos B."/>
            <person name="Lipzen A."/>
            <person name="Chen C."/>
            <person name="Yan M."/>
            <person name="Daum C."/>
            <person name="Ng V."/>
            <person name="Clum A."/>
            <person name="Steindorff A."/>
            <person name="Ohm R.A."/>
            <person name="Martin F."/>
            <person name="Silar P."/>
            <person name="Natvig D.O."/>
            <person name="Lalanne C."/>
            <person name="Gautier V."/>
            <person name="Ament-Velasquez S.L."/>
            <person name="Kruys A."/>
            <person name="Hutchinson M.I."/>
            <person name="Powell A.J."/>
            <person name="Barry K."/>
            <person name="Miller A.N."/>
            <person name="Grigoriev I.V."/>
            <person name="Debuchy R."/>
            <person name="Gladieux P."/>
            <person name="Hiltunen Thoren M."/>
            <person name="Johannesson H."/>
        </authorList>
    </citation>
    <scope>NUCLEOTIDE SEQUENCE</scope>
    <source>
        <strain evidence="4">CBS 955.72</strain>
    </source>
</reference>
<reference evidence="4" key="2">
    <citation type="submission" date="2023-06" db="EMBL/GenBank/DDBJ databases">
        <authorList>
            <consortium name="Lawrence Berkeley National Laboratory"/>
            <person name="Haridas S."/>
            <person name="Hensen N."/>
            <person name="Bonometti L."/>
            <person name="Westerberg I."/>
            <person name="Brannstrom I.O."/>
            <person name="Guillou S."/>
            <person name="Cros-Aarteil S."/>
            <person name="Calhoun S."/>
            <person name="Kuo A."/>
            <person name="Mondo S."/>
            <person name="Pangilinan J."/>
            <person name="Riley R."/>
            <person name="Labutti K."/>
            <person name="Andreopoulos B."/>
            <person name="Lipzen A."/>
            <person name="Chen C."/>
            <person name="Yanf M."/>
            <person name="Daum C."/>
            <person name="Ng V."/>
            <person name="Clum A."/>
            <person name="Steindorff A."/>
            <person name="Ohm R."/>
            <person name="Martin F."/>
            <person name="Silar P."/>
            <person name="Natvig D."/>
            <person name="Lalanne C."/>
            <person name="Gautier V."/>
            <person name="Ament-Velasquez S.L."/>
            <person name="Kruys A."/>
            <person name="Hutchinson M.I."/>
            <person name="Powell A.J."/>
            <person name="Barry K."/>
            <person name="Miller A.N."/>
            <person name="Grigoriev I.V."/>
            <person name="Debuchy R."/>
            <person name="Gladieux P."/>
            <person name="Thoren M.H."/>
            <person name="Johannesson H."/>
        </authorList>
    </citation>
    <scope>NUCLEOTIDE SEQUENCE</scope>
    <source>
        <strain evidence="4">CBS 955.72</strain>
    </source>
</reference>
<comment type="caution">
    <text evidence="4">The sequence shown here is derived from an EMBL/GenBank/DDBJ whole genome shotgun (WGS) entry which is preliminary data.</text>
</comment>
<dbReference type="PANTHER" id="PTHR10039:SF5">
    <property type="entry name" value="NACHT DOMAIN-CONTAINING PROTEIN"/>
    <property type="match status" value="1"/>
</dbReference>